<sequence>MQGHSETESEGEQVDADSFVQNGSVSGIAPHITFDGLEGVLEAIRRIKQCNLDIAQSEGDLQDEVHSAANIVIHIVDHCNFISDPNGFPSTTLSVFVALGEQPYHSVGNICVLMVHQSRYSFSADSFPA</sequence>
<organism evidence="1 2">
    <name type="scientific">Laccaria amethystina LaAM-08-1</name>
    <dbReference type="NCBI Taxonomy" id="1095629"/>
    <lineage>
        <taxon>Eukaryota</taxon>
        <taxon>Fungi</taxon>
        <taxon>Dikarya</taxon>
        <taxon>Basidiomycota</taxon>
        <taxon>Agaricomycotina</taxon>
        <taxon>Agaricomycetes</taxon>
        <taxon>Agaricomycetidae</taxon>
        <taxon>Agaricales</taxon>
        <taxon>Agaricineae</taxon>
        <taxon>Hydnangiaceae</taxon>
        <taxon>Laccaria</taxon>
    </lineage>
</organism>
<reference evidence="2" key="2">
    <citation type="submission" date="2015-01" db="EMBL/GenBank/DDBJ databases">
        <title>Evolutionary Origins and Diversification of the Mycorrhizal Mutualists.</title>
        <authorList>
            <consortium name="DOE Joint Genome Institute"/>
            <consortium name="Mycorrhizal Genomics Consortium"/>
            <person name="Kohler A."/>
            <person name="Kuo A."/>
            <person name="Nagy L.G."/>
            <person name="Floudas D."/>
            <person name="Copeland A."/>
            <person name="Barry K.W."/>
            <person name="Cichocki N."/>
            <person name="Veneault-Fourrey C."/>
            <person name="LaButti K."/>
            <person name="Lindquist E.A."/>
            <person name="Lipzen A."/>
            <person name="Lundell T."/>
            <person name="Morin E."/>
            <person name="Murat C."/>
            <person name="Riley R."/>
            <person name="Ohm R."/>
            <person name="Sun H."/>
            <person name="Tunlid A."/>
            <person name="Henrissat B."/>
            <person name="Grigoriev I.V."/>
            <person name="Hibbett D.S."/>
            <person name="Martin F."/>
        </authorList>
    </citation>
    <scope>NUCLEOTIDE SEQUENCE [LARGE SCALE GENOMIC DNA]</scope>
    <source>
        <strain evidence="2">LaAM-08-1</strain>
    </source>
</reference>
<keyword evidence="2" id="KW-1185">Reference proteome</keyword>
<dbReference type="AlphaFoldDB" id="A0A0C9YFK3"/>
<dbReference type="HOGENOM" id="CLU_1949144_0_0_1"/>
<evidence type="ECO:0000313" key="1">
    <source>
        <dbReference type="EMBL" id="KIK06853.1"/>
    </source>
</evidence>
<gene>
    <name evidence="1" type="ORF">K443DRAFT_229612</name>
</gene>
<protein>
    <submittedName>
        <fullName evidence="1">Uncharacterized protein</fullName>
    </submittedName>
</protein>
<reference evidence="1 2" key="1">
    <citation type="submission" date="2014-04" db="EMBL/GenBank/DDBJ databases">
        <authorList>
            <consortium name="DOE Joint Genome Institute"/>
            <person name="Kuo A."/>
            <person name="Kohler A."/>
            <person name="Nagy L.G."/>
            <person name="Floudas D."/>
            <person name="Copeland A."/>
            <person name="Barry K.W."/>
            <person name="Cichocki N."/>
            <person name="Veneault-Fourrey C."/>
            <person name="LaButti K."/>
            <person name="Lindquist E.A."/>
            <person name="Lipzen A."/>
            <person name="Lundell T."/>
            <person name="Morin E."/>
            <person name="Murat C."/>
            <person name="Sun H."/>
            <person name="Tunlid A."/>
            <person name="Henrissat B."/>
            <person name="Grigoriev I.V."/>
            <person name="Hibbett D.S."/>
            <person name="Martin F."/>
            <person name="Nordberg H.P."/>
            <person name="Cantor M.N."/>
            <person name="Hua S.X."/>
        </authorList>
    </citation>
    <scope>NUCLEOTIDE SEQUENCE [LARGE SCALE GENOMIC DNA]</scope>
    <source>
        <strain evidence="1 2">LaAM-08-1</strain>
    </source>
</reference>
<evidence type="ECO:0000313" key="2">
    <source>
        <dbReference type="Proteomes" id="UP000054477"/>
    </source>
</evidence>
<name>A0A0C9YFK3_9AGAR</name>
<dbReference type="EMBL" id="KN838550">
    <property type="protein sequence ID" value="KIK06853.1"/>
    <property type="molecule type" value="Genomic_DNA"/>
</dbReference>
<dbReference type="Proteomes" id="UP000054477">
    <property type="component" value="Unassembled WGS sequence"/>
</dbReference>
<accession>A0A0C9YFK3</accession>
<proteinExistence type="predicted"/>